<evidence type="ECO:0000313" key="3">
    <source>
        <dbReference type="Proteomes" id="UP000298588"/>
    </source>
</evidence>
<dbReference type="EMBL" id="CP039865">
    <property type="protein sequence ID" value="QCK85034.1"/>
    <property type="molecule type" value="Genomic_DNA"/>
</dbReference>
<name>A0A4D7QHU8_9HYPH</name>
<gene>
    <name evidence="2" type="ORF">E8L99_04200</name>
</gene>
<keyword evidence="3" id="KW-1185">Reference proteome</keyword>
<organism evidence="2 3">
    <name type="scientific">Phreatobacter aquaticus</name>
    <dbReference type="NCBI Taxonomy" id="2570229"/>
    <lineage>
        <taxon>Bacteria</taxon>
        <taxon>Pseudomonadati</taxon>
        <taxon>Pseudomonadota</taxon>
        <taxon>Alphaproteobacteria</taxon>
        <taxon>Hyphomicrobiales</taxon>
        <taxon>Phreatobacteraceae</taxon>
        <taxon>Phreatobacter</taxon>
    </lineage>
</organism>
<dbReference type="KEGG" id="paqt:E8L99_04200"/>
<evidence type="ECO:0000256" key="1">
    <source>
        <dbReference type="SAM" id="MobiDB-lite"/>
    </source>
</evidence>
<accession>A0A4D7QHU8</accession>
<feature type="compositionally biased region" description="Polar residues" evidence="1">
    <location>
        <begin position="62"/>
        <end position="75"/>
    </location>
</feature>
<feature type="compositionally biased region" description="Low complexity" evidence="1">
    <location>
        <begin position="30"/>
        <end position="39"/>
    </location>
</feature>
<dbReference type="RefSeq" id="WP_137098368.1">
    <property type="nucleotide sequence ID" value="NZ_CP039865.1"/>
</dbReference>
<dbReference type="Proteomes" id="UP000298588">
    <property type="component" value="Chromosome"/>
</dbReference>
<feature type="region of interest" description="Disordered" evidence="1">
    <location>
        <begin position="26"/>
        <end position="101"/>
    </location>
</feature>
<dbReference type="OrthoDB" id="9983780at2"/>
<dbReference type="PROSITE" id="PS51257">
    <property type="entry name" value="PROKAR_LIPOPROTEIN"/>
    <property type="match status" value="1"/>
</dbReference>
<sequence length="101" mass="10491">MTAQPSRRTALVLSLCFAAALGGCGRRGGLELPGETPSPVGGPTPPNLPPRSQAAADPANPAQRTPESASANPAQRNYDRDRPVGRNPLLPSGRFILDPLL</sequence>
<proteinExistence type="predicted"/>
<evidence type="ECO:0000313" key="2">
    <source>
        <dbReference type="EMBL" id="QCK85034.1"/>
    </source>
</evidence>
<protein>
    <submittedName>
        <fullName evidence="2">Uncharacterized protein</fullName>
    </submittedName>
</protein>
<dbReference type="AlphaFoldDB" id="A0A4D7QHU8"/>
<feature type="compositionally biased region" description="Pro residues" evidence="1">
    <location>
        <begin position="40"/>
        <end position="49"/>
    </location>
</feature>
<reference evidence="2 3" key="1">
    <citation type="submission" date="2019-04" db="EMBL/GenBank/DDBJ databases">
        <title>Phreatobacter aquaticus sp. nov.</title>
        <authorList>
            <person name="Choi A."/>
            <person name="Baek K."/>
        </authorList>
    </citation>
    <scope>NUCLEOTIDE SEQUENCE [LARGE SCALE GENOMIC DNA]</scope>
    <source>
        <strain evidence="2 3">NMCR1094</strain>
    </source>
</reference>